<proteinExistence type="predicted"/>
<dbReference type="InterPro" id="IPR036514">
    <property type="entry name" value="SGNH_hydro_sf"/>
</dbReference>
<dbReference type="KEGG" id="gxy:GLX_02030"/>
<dbReference type="STRING" id="634177.GLX_02030"/>
<dbReference type="PATRIC" id="fig|634177.7.peg.216"/>
<dbReference type="Pfam" id="PF00702">
    <property type="entry name" value="Hydrolase"/>
    <property type="match status" value="1"/>
</dbReference>
<dbReference type="Gene3D" id="3.40.50.1000">
    <property type="entry name" value="HAD superfamily/HAD-like"/>
    <property type="match status" value="1"/>
</dbReference>
<accession>G2I310</accession>
<dbReference type="NCBIfam" id="TIGR01681">
    <property type="entry name" value="HAD-SF-IIIC"/>
    <property type="match status" value="1"/>
</dbReference>
<evidence type="ECO:0000313" key="1">
    <source>
        <dbReference type="EMBL" id="BAK82615.1"/>
    </source>
</evidence>
<dbReference type="Gene3D" id="3.40.50.1110">
    <property type="entry name" value="SGNH hydrolase"/>
    <property type="match status" value="1"/>
</dbReference>
<dbReference type="NCBIfam" id="TIGR01686">
    <property type="entry name" value="FkbH"/>
    <property type="match status" value="1"/>
</dbReference>
<organism evidence="1 2">
    <name type="scientific">Komagataeibacter medellinensis (strain NBRC 3288 / BCRC 11682 / LMG 1693 / Kondo 51)</name>
    <name type="common">Gluconacetobacter medellinensis</name>
    <dbReference type="NCBI Taxonomy" id="634177"/>
    <lineage>
        <taxon>Bacteria</taxon>
        <taxon>Pseudomonadati</taxon>
        <taxon>Pseudomonadota</taxon>
        <taxon>Alphaproteobacteria</taxon>
        <taxon>Acetobacterales</taxon>
        <taxon>Acetobacteraceae</taxon>
        <taxon>Komagataeibacter</taxon>
    </lineage>
</organism>
<gene>
    <name evidence="1" type="ordered locus">GLX_02030</name>
</gene>
<name>G2I310_KOMMN</name>
<dbReference type="InterPro" id="IPR023214">
    <property type="entry name" value="HAD_sf"/>
</dbReference>
<dbReference type="InterPro" id="IPR010033">
    <property type="entry name" value="HAD_SF_ppase_IIIC"/>
</dbReference>
<protein>
    <submittedName>
        <fullName evidence="1">Phosphatase IIIC</fullName>
    </submittedName>
</protein>
<dbReference type="SUPFAM" id="SSF56784">
    <property type="entry name" value="HAD-like"/>
    <property type="match status" value="1"/>
</dbReference>
<dbReference type="eggNOG" id="COG3882">
    <property type="taxonomic scope" value="Bacteria"/>
</dbReference>
<dbReference type="Proteomes" id="UP000009044">
    <property type="component" value="Chromosome"/>
</dbReference>
<dbReference type="GO" id="GO:0016788">
    <property type="term" value="F:hydrolase activity, acting on ester bonds"/>
    <property type="evidence" value="ECO:0007669"/>
    <property type="project" value="UniProtKB-ARBA"/>
</dbReference>
<dbReference type="InterPro" id="IPR036412">
    <property type="entry name" value="HAD-like_sf"/>
</dbReference>
<dbReference type="AlphaFoldDB" id="G2I310"/>
<sequence>MKFFTALRMVMNNQIAFIRARLQTGEWTFGLGAGKPLTTIMRFAADGCIQGYEHPNEARWDIMHDGLVIYNSKAIPMWKQVRTADDETIILQAVADPGVHFSLRPTIQHNVPLSPARFLFPTDLSMTPAGITRVLLVGSCLTALYYEQFSRLYPDVHFDYIPFNYAGSLPDCPPMGVETYNFQYIQIPLRSILTDRVIWAMRLGTPGFLDQVLEDGYGIMDTMLDSALGYNKVHGLLTFVANFSVPQMNIVLSLAERHGAGDLSQVVRELNAYLARSIRKYNNVVLCDVDALGNSLGKQYFLDDMIYFYSHGASFFQEEWDRAPHNRIEAVPALDTFYESHQSALLAAVYEQAVSTYRTVRQVDQVKAVIFDLDNTLWRGQIAEDYRPDRQPWPRTDGWPLGIWEAIHHLRARGILVAICSKNDMALVRERWESVVQPGFLSLDDFAAIRINWQPKPENIHEICSLFNIKPKNVVFVDDNPVERESVRAALPGIRVIGSNPYLVRRILLWSAETQILHLTDESSRREVMVKGQIAREQVRSSITRTEFLGSLGTEVMISRIANGEDRHLGRVLELTNKTNQFNTTGVRWTNEKVTQFLFSGGLIFTFSVKDKFADYGLVGVVYVQGNTIIQFLMSCRVMGMDIEYFVVDEIVKKIRSASKCKAVNAVMMKTKDNMPCQKLYKSAGFDVVKNEKMDSILFSIKENENCISPSHITLK</sequence>
<dbReference type="EMBL" id="AP012159">
    <property type="protein sequence ID" value="BAK82615.1"/>
    <property type="molecule type" value="Genomic_DNA"/>
</dbReference>
<dbReference type="InterPro" id="IPR010037">
    <property type="entry name" value="FkbH_domain"/>
</dbReference>
<reference evidence="2" key="1">
    <citation type="journal article" date="2011" name="J. Bacteriol.">
        <title>Complete genome sequence of NBRC 3288, a unique cellulose-nonproducing strain of Gluconacetobacter xylinus isolated from vinegar.</title>
        <authorList>
            <person name="Ogino H."/>
            <person name="Azuma Y."/>
            <person name="Hosoyama A."/>
            <person name="Nakazawa H."/>
            <person name="Matsutani M."/>
            <person name="Hasegawa A."/>
            <person name="Otsuyama K."/>
            <person name="Matsushita K."/>
            <person name="Fujita N."/>
            <person name="Shirai M."/>
        </authorList>
    </citation>
    <scope>NUCLEOTIDE SEQUENCE [LARGE SCALE GENOMIC DNA]</scope>
    <source>
        <strain evidence="2">NBRC 3288 / BCRC 11682 / LMG 1693</strain>
    </source>
</reference>
<evidence type="ECO:0000313" key="2">
    <source>
        <dbReference type="Proteomes" id="UP000009044"/>
    </source>
</evidence>
<dbReference type="HOGENOM" id="CLU_385788_0_0_5"/>